<proteinExistence type="predicted"/>
<dbReference type="InterPro" id="IPR014229">
    <property type="entry name" value="Spore_YtfJ"/>
</dbReference>
<protein>
    <submittedName>
        <fullName evidence="1">Uncharacterized conserved protein</fullName>
    </submittedName>
</protein>
<gene>
    <name evidence="1" type="ORF">NCTC10797_03496</name>
</gene>
<dbReference type="PANTHER" id="PTHR39162:SF1">
    <property type="entry name" value="SPORULATION PROTEIN YTFJ"/>
    <property type="match status" value="1"/>
</dbReference>
<organism evidence="1 2">
    <name type="scientific">Nocardia cyriacigeorgica</name>
    <dbReference type="NCBI Taxonomy" id="135487"/>
    <lineage>
        <taxon>Bacteria</taxon>
        <taxon>Bacillati</taxon>
        <taxon>Actinomycetota</taxon>
        <taxon>Actinomycetes</taxon>
        <taxon>Mycobacteriales</taxon>
        <taxon>Nocardiaceae</taxon>
        <taxon>Nocardia</taxon>
    </lineage>
</organism>
<dbReference type="Proteomes" id="UP000290439">
    <property type="component" value="Chromosome"/>
</dbReference>
<dbReference type="EMBL" id="LR215973">
    <property type="protein sequence ID" value="VFA99710.1"/>
    <property type="molecule type" value="Genomic_DNA"/>
</dbReference>
<reference evidence="1 2" key="1">
    <citation type="submission" date="2019-02" db="EMBL/GenBank/DDBJ databases">
        <authorList>
            <consortium name="Pathogen Informatics"/>
        </authorList>
    </citation>
    <scope>NUCLEOTIDE SEQUENCE [LARGE SCALE GENOMIC DNA]</scope>
    <source>
        <strain evidence="1 2">3012STDY6756504</strain>
    </source>
</reference>
<dbReference type="RefSeq" id="WP_130917827.1">
    <property type="nucleotide sequence ID" value="NZ_LR215973.1"/>
</dbReference>
<name>A0A4U8W112_9NOCA</name>
<accession>A0A4U8W112</accession>
<evidence type="ECO:0000313" key="1">
    <source>
        <dbReference type="EMBL" id="VFA99710.1"/>
    </source>
</evidence>
<dbReference type="Pfam" id="PF09579">
    <property type="entry name" value="Spore_YtfJ"/>
    <property type="match status" value="1"/>
</dbReference>
<dbReference type="PANTHER" id="PTHR39162">
    <property type="entry name" value="GLL3345 PROTEIN"/>
    <property type="match status" value="1"/>
</dbReference>
<dbReference type="AlphaFoldDB" id="A0A4U8W112"/>
<evidence type="ECO:0000313" key="2">
    <source>
        <dbReference type="Proteomes" id="UP000290439"/>
    </source>
</evidence>
<sequence length="142" mass="14615">MTEESRSLEAVDGIAGQADSAARLLERLAVQLGGKASVRRAFGEPISAEGVTIVPVARTGFGFGGGTGGESSAAKVGAGGGGGGGAEVRPLGYIELRNGTAVYRPIRDPWVDVALPVAALLIGVTAPRFVRAWVRLRRKRFG</sequence>